<reference evidence="1 2" key="1">
    <citation type="submission" date="2018-01" db="EMBL/GenBank/DDBJ databases">
        <title>Draft genome sequence of Salinispora sp. 13K206.</title>
        <authorList>
            <person name="Sahin N."/>
            <person name="Saygin H."/>
            <person name="Ay H."/>
        </authorList>
    </citation>
    <scope>NUCLEOTIDE SEQUENCE [LARGE SCALE GENOMIC DNA]</scope>
    <source>
        <strain evidence="1 2">13K206</strain>
    </source>
</reference>
<dbReference type="AlphaFoldDB" id="A0A2W2CRY4"/>
<gene>
    <name evidence="1" type="ORF">C1I99_07560</name>
</gene>
<proteinExistence type="predicted"/>
<evidence type="ECO:0000313" key="1">
    <source>
        <dbReference type="EMBL" id="PZG01353.1"/>
    </source>
</evidence>
<accession>A0A2W2CRY4</accession>
<name>A0A2W2CRY4_9ACTN</name>
<organism evidence="1 2">
    <name type="scientific">Micromonospora deserti</name>
    <dbReference type="NCBI Taxonomy" id="2070366"/>
    <lineage>
        <taxon>Bacteria</taxon>
        <taxon>Bacillati</taxon>
        <taxon>Actinomycetota</taxon>
        <taxon>Actinomycetes</taxon>
        <taxon>Micromonosporales</taxon>
        <taxon>Micromonosporaceae</taxon>
        <taxon>Micromonospora</taxon>
    </lineage>
</organism>
<comment type="caution">
    <text evidence="1">The sequence shown here is derived from an EMBL/GenBank/DDBJ whole genome shotgun (WGS) entry which is preliminary data.</text>
</comment>
<keyword evidence="2" id="KW-1185">Reference proteome</keyword>
<protein>
    <submittedName>
        <fullName evidence="1">Uncharacterized protein</fullName>
    </submittedName>
</protein>
<sequence>MMACFEAYGDKWWVADTDIDGWSAATHWKNYLQDQNGNWLLAREGICINKSGGHTRAVCDKNYYENSTYPNGAFGQGSYLTWRACLYKSSTNQWNGCSSWTTVLNSN</sequence>
<dbReference type="Proteomes" id="UP000248749">
    <property type="component" value="Unassembled WGS sequence"/>
</dbReference>
<dbReference type="EMBL" id="POUB01000031">
    <property type="protein sequence ID" value="PZG01353.1"/>
    <property type="molecule type" value="Genomic_DNA"/>
</dbReference>
<evidence type="ECO:0000313" key="2">
    <source>
        <dbReference type="Proteomes" id="UP000248749"/>
    </source>
</evidence>